<name>A0A388SJE1_9BURK</name>
<feature type="repeat" description="TPR" evidence="1">
    <location>
        <begin position="502"/>
        <end position="535"/>
    </location>
</feature>
<feature type="transmembrane region" description="Helical" evidence="3">
    <location>
        <begin position="299"/>
        <end position="320"/>
    </location>
</feature>
<dbReference type="Gene3D" id="1.25.40.10">
    <property type="entry name" value="Tetratricopeptide repeat domain"/>
    <property type="match status" value="1"/>
</dbReference>
<comment type="caution">
    <text evidence="4">The sequence shown here is derived from an EMBL/GenBank/DDBJ whole genome shotgun (WGS) entry which is preliminary data.</text>
</comment>
<keyword evidence="3" id="KW-0812">Transmembrane</keyword>
<feature type="region of interest" description="Disordered" evidence="2">
    <location>
        <begin position="397"/>
        <end position="442"/>
    </location>
</feature>
<feature type="compositionally biased region" description="Low complexity" evidence="2">
    <location>
        <begin position="403"/>
        <end position="420"/>
    </location>
</feature>
<dbReference type="InterPro" id="IPR011990">
    <property type="entry name" value="TPR-like_helical_dom_sf"/>
</dbReference>
<dbReference type="OrthoDB" id="3182597at2"/>
<evidence type="ECO:0000313" key="4">
    <source>
        <dbReference type="EMBL" id="GBO94864.1"/>
    </source>
</evidence>
<keyword evidence="3" id="KW-1133">Transmembrane helix</keyword>
<evidence type="ECO:0000256" key="1">
    <source>
        <dbReference type="PROSITE-ProRule" id="PRU00339"/>
    </source>
</evidence>
<protein>
    <submittedName>
        <fullName evidence="4">Uncharacterized protein</fullName>
    </submittedName>
</protein>
<keyword evidence="3" id="KW-0472">Membrane</keyword>
<evidence type="ECO:0000313" key="5">
    <source>
        <dbReference type="Proteomes" id="UP000266091"/>
    </source>
</evidence>
<keyword evidence="5" id="KW-1185">Reference proteome</keyword>
<organism evidence="4 5">
    <name type="scientific">Mesosutterella multiformis</name>
    <dbReference type="NCBI Taxonomy" id="2259133"/>
    <lineage>
        <taxon>Bacteria</taxon>
        <taxon>Pseudomonadati</taxon>
        <taxon>Pseudomonadota</taxon>
        <taxon>Betaproteobacteria</taxon>
        <taxon>Burkholderiales</taxon>
        <taxon>Sutterellaceae</taxon>
        <taxon>Mesosutterella</taxon>
    </lineage>
</organism>
<dbReference type="AlphaFoldDB" id="A0A388SJE1"/>
<dbReference type="EMBL" id="BGZJ01000002">
    <property type="protein sequence ID" value="GBO94864.1"/>
    <property type="molecule type" value="Genomic_DNA"/>
</dbReference>
<dbReference type="RefSeq" id="WP_116271051.1">
    <property type="nucleotide sequence ID" value="NZ_BGZJ01000002.1"/>
</dbReference>
<accession>A0A388SJE1</accession>
<dbReference type="Proteomes" id="UP000266091">
    <property type="component" value="Unassembled WGS sequence"/>
</dbReference>
<dbReference type="InterPro" id="IPR019734">
    <property type="entry name" value="TPR_rpt"/>
</dbReference>
<evidence type="ECO:0000256" key="2">
    <source>
        <dbReference type="SAM" id="MobiDB-lite"/>
    </source>
</evidence>
<sequence length="644" mass="69893">MADLKIRCDKCGSELTYKPGTETLVCAYCGNTVRIPTQVVNPEDITDTDLIIPLQIQGDALTNATRVYMTQGQFTPDDLVQKATITKQWLKYVPFYLYHGEFHANWTASFGYNRREGSGSNSRTVTDWRPASGTVSGPFSLLGYAGNEVDRNCADLLADQDRSKLVPYDAKFMTGFPNDKFALSEREAYQTYVEDRVAALVASEVKANAQGDEQKDWHWSGSQSYETKTLYLPVGLSVFEYEGKEYKVWVDGVDPTRFTGDPLPVDDKKQKSSYYGWIPFGLTLVFSIAYLFGKDAAHASGWMGAALLLTALYALIRKFVMSSYSKKLRKAFLTQVQAADIDTSHATQEQLAEISKSYKLPEKPFIANTANDKFILPILSIAGLACIVGPGAVETTGSGPAVTASAPARAPKTAALAETASSPAVSESEKPSESDSAPQPEQATVRLAPNVAEAIAPYPLAETSGNVAKMLGSMSEGSPFVQTYANQIRELPLPPKGDRKTARALNAEGLKLVHSGDASAAVDKFADAVKADPTDVEAVENLGFALMKDNRAGEAAYVLIAALALDPNRATAWFNFGDALARDGHESDAPYAMMVGYRYCNAARQQKTKQLWKRLISDPGTSPEVAGAMKAALSMIQQRESGQQ</sequence>
<dbReference type="SUPFAM" id="SSF48452">
    <property type="entry name" value="TPR-like"/>
    <property type="match status" value="1"/>
</dbReference>
<feature type="transmembrane region" description="Helical" evidence="3">
    <location>
        <begin position="274"/>
        <end position="293"/>
    </location>
</feature>
<reference evidence="4 5" key="1">
    <citation type="journal article" date="2018" name="Int. J. Syst. Evol. Microbiol.">
        <title>Mesosutterella multiformis gen. nov., sp. nov., a member of the family Sutterellaceae and Sutterella megalosphaeroides sp. nov., isolated from human faeces.</title>
        <authorList>
            <person name="Sakamoto M."/>
            <person name="Ikeyama N."/>
            <person name="Kunihiro T."/>
            <person name="Iino T."/>
            <person name="Yuki M."/>
            <person name="Ohkuma M."/>
        </authorList>
    </citation>
    <scope>NUCLEOTIDE SEQUENCE [LARGE SCALE GENOMIC DNA]</scope>
    <source>
        <strain evidence="4 5">4NBBH2</strain>
    </source>
</reference>
<proteinExistence type="predicted"/>
<evidence type="ECO:0000256" key="3">
    <source>
        <dbReference type="SAM" id="Phobius"/>
    </source>
</evidence>
<gene>
    <name evidence="4" type="ORF">MESMUL_22180</name>
</gene>
<keyword evidence="1" id="KW-0802">TPR repeat</keyword>
<dbReference type="PROSITE" id="PS50005">
    <property type="entry name" value="TPR"/>
    <property type="match status" value="1"/>
</dbReference>